<feature type="compositionally biased region" description="Polar residues" evidence="1">
    <location>
        <begin position="1705"/>
        <end position="1716"/>
    </location>
</feature>
<feature type="region of interest" description="Disordered" evidence="1">
    <location>
        <begin position="1402"/>
        <end position="1533"/>
    </location>
</feature>
<feature type="region of interest" description="Disordered" evidence="1">
    <location>
        <begin position="762"/>
        <end position="820"/>
    </location>
</feature>
<keyword evidence="4" id="KW-1185">Reference proteome</keyword>
<protein>
    <submittedName>
        <fullName evidence="3">BRD4 interacting chromatin remodeling complex associated protein</fullName>
    </submittedName>
</protein>
<dbReference type="InterPro" id="IPR015671">
    <property type="entry name" value="GSCR1_dom"/>
</dbReference>
<proteinExistence type="predicted"/>
<feature type="compositionally biased region" description="Gly residues" evidence="1">
    <location>
        <begin position="61"/>
        <end position="70"/>
    </location>
</feature>
<dbReference type="InterPro" id="IPR052438">
    <property type="entry name" value="Chromatin_remod/trans_coact"/>
</dbReference>
<feature type="compositionally biased region" description="Polar residues" evidence="1">
    <location>
        <begin position="1426"/>
        <end position="1467"/>
    </location>
</feature>
<feature type="compositionally biased region" description="Low complexity" evidence="1">
    <location>
        <begin position="1341"/>
        <end position="1356"/>
    </location>
</feature>
<reference evidence="4" key="1">
    <citation type="submission" date="2013-10" db="EMBL/GenBank/DDBJ databases">
        <authorList>
            <person name="Schartl M."/>
            <person name="Warren W."/>
        </authorList>
    </citation>
    <scope>NUCLEOTIDE SEQUENCE [LARGE SCALE GENOMIC DNA]</scope>
    <source>
        <strain evidence="4">female</strain>
    </source>
</reference>
<reference evidence="3" key="2">
    <citation type="submission" date="2025-08" db="UniProtKB">
        <authorList>
            <consortium name="Ensembl"/>
        </authorList>
    </citation>
    <scope>IDENTIFICATION</scope>
</reference>
<dbReference type="Ensembl" id="ENSPFOT00000031114.1">
    <property type="protein sequence ID" value="ENSPFOP00000023802.1"/>
    <property type="gene ID" value="ENSPFOG00000011821.2"/>
</dbReference>
<evidence type="ECO:0000256" key="1">
    <source>
        <dbReference type="SAM" id="MobiDB-lite"/>
    </source>
</evidence>
<feature type="region of interest" description="Disordered" evidence="1">
    <location>
        <begin position="1686"/>
        <end position="1754"/>
    </location>
</feature>
<feature type="region of interest" description="Disordered" evidence="1">
    <location>
        <begin position="1244"/>
        <end position="1375"/>
    </location>
</feature>
<feature type="compositionally biased region" description="Low complexity" evidence="1">
    <location>
        <begin position="530"/>
        <end position="544"/>
    </location>
</feature>
<feature type="compositionally biased region" description="Low complexity" evidence="1">
    <location>
        <begin position="776"/>
        <end position="820"/>
    </location>
</feature>
<feature type="region of interest" description="Disordered" evidence="1">
    <location>
        <begin position="1591"/>
        <end position="1670"/>
    </location>
</feature>
<dbReference type="GO" id="GO:0045893">
    <property type="term" value="P:positive regulation of DNA-templated transcription"/>
    <property type="evidence" value="ECO:0007669"/>
    <property type="project" value="TreeGrafter"/>
</dbReference>
<dbReference type="GeneTree" id="ENSGT00940000159112"/>
<feature type="compositionally biased region" description="Basic residues" evidence="1">
    <location>
        <begin position="1607"/>
        <end position="1616"/>
    </location>
</feature>
<feature type="region of interest" description="Disordered" evidence="1">
    <location>
        <begin position="324"/>
        <end position="362"/>
    </location>
</feature>
<feature type="compositionally biased region" description="Low complexity" evidence="1">
    <location>
        <begin position="887"/>
        <end position="900"/>
    </location>
</feature>
<feature type="compositionally biased region" description="Low complexity" evidence="1">
    <location>
        <begin position="835"/>
        <end position="861"/>
    </location>
</feature>
<feature type="region of interest" description="Disordered" evidence="1">
    <location>
        <begin position="530"/>
        <end position="549"/>
    </location>
</feature>
<evidence type="ECO:0000259" key="2">
    <source>
        <dbReference type="Pfam" id="PF15249"/>
    </source>
</evidence>
<sequence length="1754" mass="183176">MLLFFVYSDPEALNDFLHGSETHGHVSEVQPAVQLPVSESAGLPRVSVDLDFLEDDDILGGSPGGDGDSNGIGTNHEPCDILQQSLAEANITEQSLQEAGSELDLVSFGIPGLTQVVQTLPDAGSAAAVGVGIGVGGAATIFPGSAQSAAGNPGNATADMLGSVLAQQGLQLQPQVMNKTISVQPFMQPVGLGNVTLQPISSLQALSNGSQSGPLGIGQIQVVGQPTVMTINQSGQQILAKAMGGYQEVSTAGSQAGLGLIQGNKAAVGAPAINGPAVSVSSTSSMSAATMSAPAGLVGFGGGVAPPTQTQAQIMQNVIIQRTPTPIQPKPPQGGAIQPKVFKPQQQQPPPPQAAPQAQQNDAHKALGLQQLPVSAAQNVTFLAGKPGSNVVLSTQAATQGPQFQQALFKQQAAPPSGKPLSVHLLNQQGSIVIPSQTVLQSQNHQFLLPQLQAGGQILTQHPGGHIITSQGPGGQLIANQILTANQNINLSQVLTSQGHPGAAHILSGPIQLQPGQMGTPTLFQMPVASLAQSQSQTQTPAASGHTQTVIQGLQNPLAMVGQVEGLSPAISLQTTLQAQPGAVPSAAGGQTAEAAVTVLGGSADPAPQLLSQSSILAVQPASSAAAASSSPSMSVSTSSSVTAVGLVSPQAQSSPGRLLFTNQGSSMILSQESLQMFLQQEQRHQTENESTQSVGVPASVIVSSNSITTAAPAVHDSQLTDSWLGQSHSPSPGPSHMTAVVKVPSGGAQQALKIQGISSSPALTSHATTPPVAESPQPSQSPLTLSQQIQSPHHQQPPQSRPSSQPQPQTPSRSCTPSSHTQLFIVHNQIAESPKPAASAQAQLQQTPPQQVHIQVQHQPQPRPASQPTPYQQEMPPMSQSPKPLPAAAAAAPPAQHQFAAPPVSAPAVVKAQVPLQGLTAGQQHHLQLVGAQIQTLSSITQPSPQHKQLLEKLQQVKQNIMLQAKAQPQATSQFNLQQDVPVDKVVMTSSASADAPAQLPTMLQPTSVLVKTTATGSSDLQVFSGAQGQAAAAMVNQTVTPASLTQPTQVQPKPGVISSVGGMTLGKAAMKIQVLGPALTQMPVPQLQPPLQTQLTSQTPPVKMPLSTEPSKEARMLEQLRKHQGSVLHPNYSAPFLSFDDTLNRLLPYHLYQGTANSSQDYQRVDDEFERVSCQLLKRTQAMLDKYRYLLFTESKRLGPSAEMVMIDRMFIQEEKVALNQDRILAKERPEEFAATVRMLESGVPSQPKPAPPDLPSASPAASTAAPALIPSPAPLLKVAPTPPPAPAAPASPTPPPAPTPPSCSPFPPTKLVIKHAGGGASVSWSSSCPPAVPPAKPVAPAASSSSSLNSQSVADDDDALPQRTSKPPIKTYEARSRIGLKLKIKQDQTGFSKVVHNTALDPVHAPQPRSTPEPPPEPAKTQHLATPPNTVIRTQSPTASVTPAQSNLRNAPPSSSTTTTQMNGSLDHHPVKHNLASSQTTCRLPLRKTYRENISPRVRPGVPGGLDESFSYPITTPSPPRHEASTPPSERTVIASVRVEKRDREADPSLEGGRLGNTMDKMNEVFNRSVKTPTHHHLSLLLDREAAKEREDEHMDQDADKFKRFSGKNKHRTGGTFRMDQHAPGPPSPESSFARDSLLPAKRCKSDSPDMDNASFSSGSPPDDSLNEHLQCAIDSILNLQQEPAVRGHHVRAGTGGRTHQHQSQRLGDSAVSTHRAPPPTAPSAPSSSSLGPQVGGRGHNGSLVPQTQSR</sequence>
<organism evidence="3 4">
    <name type="scientific">Poecilia formosa</name>
    <name type="common">Amazon molly</name>
    <name type="synonym">Limia formosa</name>
    <dbReference type="NCBI Taxonomy" id="48698"/>
    <lineage>
        <taxon>Eukaryota</taxon>
        <taxon>Metazoa</taxon>
        <taxon>Chordata</taxon>
        <taxon>Craniata</taxon>
        <taxon>Vertebrata</taxon>
        <taxon>Euteleostomi</taxon>
        <taxon>Actinopterygii</taxon>
        <taxon>Neopterygii</taxon>
        <taxon>Teleostei</taxon>
        <taxon>Neoteleostei</taxon>
        <taxon>Acanthomorphata</taxon>
        <taxon>Ovalentaria</taxon>
        <taxon>Atherinomorphae</taxon>
        <taxon>Cyprinodontiformes</taxon>
        <taxon>Poeciliidae</taxon>
        <taxon>Poeciliinae</taxon>
        <taxon>Poecilia</taxon>
    </lineage>
</organism>
<evidence type="ECO:0000313" key="4">
    <source>
        <dbReference type="Proteomes" id="UP000028760"/>
    </source>
</evidence>
<feature type="compositionally biased region" description="Pro residues" evidence="1">
    <location>
        <begin position="1412"/>
        <end position="1421"/>
    </location>
</feature>
<feature type="compositionally biased region" description="Low complexity" evidence="1">
    <location>
        <begin position="1258"/>
        <end position="1279"/>
    </location>
</feature>
<dbReference type="GO" id="GO:0016514">
    <property type="term" value="C:SWI/SNF complex"/>
    <property type="evidence" value="ECO:0007669"/>
    <property type="project" value="TreeGrafter"/>
</dbReference>
<dbReference type="Proteomes" id="UP000028760">
    <property type="component" value="Unassembled WGS sequence"/>
</dbReference>
<reference evidence="3" key="3">
    <citation type="submission" date="2025-09" db="UniProtKB">
        <authorList>
            <consortium name="Ensembl"/>
        </authorList>
    </citation>
    <scope>IDENTIFICATION</scope>
</reference>
<dbReference type="PANTHER" id="PTHR15572">
    <property type="entry name" value="GLIOMA TUMOR SUPPRESSOR CANDIDATE REGION GENE 1"/>
    <property type="match status" value="1"/>
</dbReference>
<dbReference type="PANTHER" id="PTHR15572:SF1">
    <property type="entry name" value="BRD4-INTERACTING CHROMATIN-REMODELING COMPLEX-ASSOCIATED PROTEIN"/>
    <property type="match status" value="1"/>
</dbReference>
<feature type="compositionally biased region" description="Pro residues" evidence="1">
    <location>
        <begin position="1283"/>
        <end position="1311"/>
    </location>
</feature>
<feature type="compositionally biased region" description="Basic and acidic residues" evidence="1">
    <location>
        <begin position="1591"/>
        <end position="1606"/>
    </location>
</feature>
<feature type="domain" description="GLTSCR protein conserved" evidence="2">
    <location>
        <begin position="1126"/>
        <end position="1225"/>
    </location>
</feature>
<dbReference type="EMBL" id="AYCK01004880">
    <property type="status" value="NOT_ANNOTATED_CDS"/>
    <property type="molecule type" value="Genomic_DNA"/>
</dbReference>
<evidence type="ECO:0000313" key="3">
    <source>
        <dbReference type="Ensembl" id="ENSPFOP00000023802.1"/>
    </source>
</evidence>
<feature type="region of interest" description="Disordered" evidence="1">
    <location>
        <begin position="722"/>
        <end position="741"/>
    </location>
</feature>
<feature type="compositionally biased region" description="Low complexity" evidence="1">
    <location>
        <begin position="728"/>
        <end position="737"/>
    </location>
</feature>
<feature type="region of interest" description="Disordered" evidence="1">
    <location>
        <begin position="57"/>
        <end position="76"/>
    </location>
</feature>
<name>A0A096LXB1_POEFO</name>
<dbReference type="Pfam" id="PF15249">
    <property type="entry name" value="GLTSCR1"/>
    <property type="match status" value="1"/>
</dbReference>
<accession>A0A096LXB1</accession>
<feature type="region of interest" description="Disordered" evidence="1">
    <location>
        <begin position="834"/>
        <end position="900"/>
    </location>
</feature>